<dbReference type="Pfam" id="PF00096">
    <property type="entry name" value="zf-C2H2"/>
    <property type="match status" value="1"/>
</dbReference>
<protein>
    <recommendedName>
        <fullName evidence="15">BTB domain-containing protein</fullName>
    </recommendedName>
</protein>
<dbReference type="GO" id="GO:0008270">
    <property type="term" value="F:zinc ion binding"/>
    <property type="evidence" value="ECO:0007669"/>
    <property type="project" value="UniProtKB-KW"/>
</dbReference>
<evidence type="ECO:0008006" key="15">
    <source>
        <dbReference type="Google" id="ProtNLM"/>
    </source>
</evidence>
<dbReference type="EMBL" id="GECZ01019611">
    <property type="protein sequence ID" value="JAS50158.1"/>
    <property type="molecule type" value="Transcribed_RNA"/>
</dbReference>
<dbReference type="PROSITE" id="PS00028">
    <property type="entry name" value="ZINC_FINGER_C2H2_1"/>
    <property type="match status" value="2"/>
</dbReference>
<reference evidence="14" key="1">
    <citation type="submission" date="2015-11" db="EMBL/GenBank/DDBJ databases">
        <title>De novo transcriptome assembly of four potential Pierce s Disease insect vectors from Arizona vineyards.</title>
        <authorList>
            <person name="Tassone E.E."/>
        </authorList>
    </citation>
    <scope>NUCLEOTIDE SEQUENCE</scope>
</reference>
<comment type="subcellular location">
    <subcellularLocation>
        <location evidence="1">Nucleus</location>
    </subcellularLocation>
</comment>
<feature type="domain" description="C2H2-type" evidence="13">
    <location>
        <begin position="633"/>
        <end position="661"/>
    </location>
</feature>
<feature type="compositionally biased region" description="Low complexity" evidence="11">
    <location>
        <begin position="173"/>
        <end position="185"/>
    </location>
</feature>
<proteinExistence type="predicted"/>
<feature type="region of interest" description="Disordered" evidence="11">
    <location>
        <begin position="310"/>
        <end position="406"/>
    </location>
</feature>
<dbReference type="AlphaFoldDB" id="A0A1B6FIY5"/>
<name>A0A1B6FIY5_9HEMI</name>
<dbReference type="Gene3D" id="3.30.160.60">
    <property type="entry name" value="Classic Zinc Finger"/>
    <property type="match status" value="2"/>
</dbReference>
<evidence type="ECO:0000256" key="7">
    <source>
        <dbReference type="ARBA" id="ARBA00023125"/>
    </source>
</evidence>
<evidence type="ECO:0000256" key="2">
    <source>
        <dbReference type="ARBA" id="ARBA00022723"/>
    </source>
</evidence>
<dbReference type="Pfam" id="PF00651">
    <property type="entry name" value="BTB"/>
    <property type="match status" value="1"/>
</dbReference>
<dbReference type="PROSITE" id="PS50157">
    <property type="entry name" value="ZINC_FINGER_C2H2_2"/>
    <property type="match status" value="2"/>
</dbReference>
<dbReference type="PROSITE" id="PS50097">
    <property type="entry name" value="BTB"/>
    <property type="match status" value="1"/>
</dbReference>
<evidence type="ECO:0000256" key="10">
    <source>
        <dbReference type="PROSITE-ProRule" id="PRU00042"/>
    </source>
</evidence>
<dbReference type="InterPro" id="IPR050457">
    <property type="entry name" value="ZnFinger_BTB_dom_contain"/>
</dbReference>
<dbReference type="GO" id="GO:0000978">
    <property type="term" value="F:RNA polymerase II cis-regulatory region sequence-specific DNA binding"/>
    <property type="evidence" value="ECO:0007669"/>
    <property type="project" value="TreeGrafter"/>
</dbReference>
<dbReference type="PANTHER" id="PTHR46105">
    <property type="entry name" value="AGAP004733-PA"/>
    <property type="match status" value="1"/>
</dbReference>
<evidence type="ECO:0000259" key="13">
    <source>
        <dbReference type="PROSITE" id="PS50157"/>
    </source>
</evidence>
<dbReference type="PANTHER" id="PTHR46105:SF5">
    <property type="entry name" value="ZINC FINGER AND BTB DOMAIN-CONTAINING PROTEIN 44 ISOFORM X1"/>
    <property type="match status" value="1"/>
</dbReference>
<dbReference type="InterPro" id="IPR011333">
    <property type="entry name" value="SKP1/BTB/POZ_sf"/>
</dbReference>
<keyword evidence="3" id="KW-0677">Repeat</keyword>
<evidence type="ECO:0000256" key="3">
    <source>
        <dbReference type="ARBA" id="ARBA00022737"/>
    </source>
</evidence>
<evidence type="ECO:0000256" key="9">
    <source>
        <dbReference type="ARBA" id="ARBA00023242"/>
    </source>
</evidence>
<dbReference type="InterPro" id="IPR036236">
    <property type="entry name" value="Znf_C2H2_sf"/>
</dbReference>
<keyword evidence="8" id="KW-0804">Transcription</keyword>
<dbReference type="SMART" id="SM00225">
    <property type="entry name" value="BTB"/>
    <property type="match status" value="1"/>
</dbReference>
<feature type="region of interest" description="Disordered" evidence="11">
    <location>
        <begin position="146"/>
        <end position="185"/>
    </location>
</feature>
<evidence type="ECO:0000259" key="12">
    <source>
        <dbReference type="PROSITE" id="PS50097"/>
    </source>
</evidence>
<dbReference type="SMART" id="SM00355">
    <property type="entry name" value="ZnF_C2H2"/>
    <property type="match status" value="5"/>
</dbReference>
<accession>A0A1B6FIY5</accession>
<dbReference type="InterPro" id="IPR013087">
    <property type="entry name" value="Znf_C2H2_type"/>
</dbReference>
<keyword evidence="2" id="KW-0479">Metal-binding</keyword>
<feature type="domain" description="BTB" evidence="12">
    <location>
        <begin position="34"/>
        <end position="99"/>
    </location>
</feature>
<feature type="region of interest" description="Disordered" evidence="11">
    <location>
        <begin position="932"/>
        <end position="972"/>
    </location>
</feature>
<dbReference type="GO" id="GO:0000981">
    <property type="term" value="F:DNA-binding transcription factor activity, RNA polymerase II-specific"/>
    <property type="evidence" value="ECO:0007669"/>
    <property type="project" value="TreeGrafter"/>
</dbReference>
<dbReference type="Gene3D" id="3.30.710.10">
    <property type="entry name" value="Potassium Channel Kv1.1, Chain A"/>
    <property type="match status" value="1"/>
</dbReference>
<dbReference type="InterPro" id="IPR000210">
    <property type="entry name" value="BTB/POZ_dom"/>
</dbReference>
<evidence type="ECO:0000256" key="6">
    <source>
        <dbReference type="ARBA" id="ARBA00023015"/>
    </source>
</evidence>
<keyword evidence="9" id="KW-0539">Nucleus</keyword>
<gene>
    <name evidence="14" type="ORF">g.20004</name>
</gene>
<keyword evidence="7" id="KW-0238">DNA-binding</keyword>
<evidence type="ECO:0000313" key="14">
    <source>
        <dbReference type="EMBL" id="JAS50158.1"/>
    </source>
</evidence>
<feature type="compositionally biased region" description="Polar residues" evidence="11">
    <location>
        <begin position="356"/>
        <end position="405"/>
    </location>
</feature>
<keyword evidence="4 10" id="KW-0863">Zinc-finger</keyword>
<keyword evidence="6" id="KW-0805">Transcription regulation</keyword>
<dbReference type="SUPFAM" id="SSF54695">
    <property type="entry name" value="POZ domain"/>
    <property type="match status" value="1"/>
</dbReference>
<evidence type="ECO:0000256" key="4">
    <source>
        <dbReference type="ARBA" id="ARBA00022771"/>
    </source>
</evidence>
<keyword evidence="5" id="KW-0862">Zinc</keyword>
<evidence type="ECO:0000256" key="8">
    <source>
        <dbReference type="ARBA" id="ARBA00023163"/>
    </source>
</evidence>
<organism evidence="14">
    <name type="scientific">Cuerna arida</name>
    <dbReference type="NCBI Taxonomy" id="1464854"/>
    <lineage>
        <taxon>Eukaryota</taxon>
        <taxon>Metazoa</taxon>
        <taxon>Ecdysozoa</taxon>
        <taxon>Arthropoda</taxon>
        <taxon>Hexapoda</taxon>
        <taxon>Insecta</taxon>
        <taxon>Pterygota</taxon>
        <taxon>Neoptera</taxon>
        <taxon>Paraneoptera</taxon>
        <taxon>Hemiptera</taxon>
        <taxon>Auchenorrhyncha</taxon>
        <taxon>Membracoidea</taxon>
        <taxon>Cicadellidae</taxon>
        <taxon>Cicadellinae</taxon>
        <taxon>Proconiini</taxon>
        <taxon>Cuerna</taxon>
    </lineage>
</organism>
<feature type="domain" description="C2H2-type" evidence="13">
    <location>
        <begin position="599"/>
        <end position="629"/>
    </location>
</feature>
<evidence type="ECO:0000256" key="5">
    <source>
        <dbReference type="ARBA" id="ARBA00022833"/>
    </source>
</evidence>
<dbReference type="GO" id="GO:0005634">
    <property type="term" value="C:nucleus"/>
    <property type="evidence" value="ECO:0007669"/>
    <property type="project" value="UniProtKB-SubCell"/>
</dbReference>
<dbReference type="SUPFAM" id="SSF57667">
    <property type="entry name" value="beta-beta-alpha zinc fingers"/>
    <property type="match status" value="2"/>
</dbReference>
<sequence>MVTEPKEKKNLKLGNWQVFLLDKLNQLYTKGELCDVTLKFSDNTSIKAHKLVLSACTNFFDHLPATSPGIVLHMPKSMKEQHVRSIINFMYTGKLEYMSEEHKSVLSAAKQLGMTVLTELLQVQLQPTKKPDKTPSYKKYIQKHTLSSASDLPPQGSKVENSNQPPPTPPPSQEETTSPSLLLPGKKLPFWKKRSAIQLPEEFYRNVNKKPPPPVAETPRPTRFEWPEEEILPEISVNSISMSSFENLSYDSKIIVKPATDPKPVITEDSIDIMPTTPMIHANKRPRVSEVVKGYGDDDDYDDGHFETIHDLDDDLDDEPSISAETKPMTTPPKPILKNHEVSTPTPGKKVRFMFSTDNNSQVKNESTLSQQTSEVSLGSSTTPSVSQESYNVQTSSNQDSSTPPATVIAPGSANHAKIINEILKKYPDLMKNNKNIKLKIQSGGTVSSSTTQNTVVLDKDGKGQKKIQYVVLKSDLAAASKKDTKPEITMGPENRTGPWYCVSCGDDSGPKNFETYYTYRKHLEEVHNERIDARICEHCGFKASKRNLHLYHLYTKHHIPPPRNINFPKCDQCEYIALSESLLIKHRSNHTGIMSKEFVCRICNAAFRSSGALMGHMQTNLHHTVSSPKKDYECEYCGKIFNRNINLKAHIRTSHQEENRKMYDDEDRIDEPPEKEVVSEQRNQNQNVMEVIEVPVFDSVSGGNKALYLPQGMTILAESPTVSLMPSSESEALNNVASGIATSINIADKNMSNDVIVIDGHSEIFLRGTPAAYVLNQDGSYSVQEYIVPEIMADSGQVYTTALVSTAPTTGISYVNNDNISIVTSGSDHTYADGMKINGHVTTNAQVSLVASQVQVSQAQATQPIIVQEPIIVSPDWVQSIATSQPQSLQKVEIISAPVSHGQKVEIISASASQTTNGDSVPPTRTAQTLVSDWGDMDEDNHGDSDQGEDETDIKPSRPTIELDVCSEMDM</sequence>
<evidence type="ECO:0000256" key="1">
    <source>
        <dbReference type="ARBA" id="ARBA00004123"/>
    </source>
</evidence>
<evidence type="ECO:0000256" key="11">
    <source>
        <dbReference type="SAM" id="MobiDB-lite"/>
    </source>
</evidence>